<comment type="caution">
    <text evidence="1">The sequence shown here is derived from an EMBL/GenBank/DDBJ whole genome shotgun (WGS) entry which is preliminary data.</text>
</comment>
<sequence>MVGYEKDDILSPNQKLIAGCVSGCVTRFITQPLDIIKLRTQLQKKPATGNRRFFPTTRAILKEEGVTAFWHGHNLGQLHSILAVSSQFYVYELTTKYVMNTIHPDNKGFFLFFCGIFAGCCSATLVIPIEVIRVRQMLVKAQYGGILSGARRVYASGGILAFYEGLGASLLQMGPSCGISFGVFKFVQPLILEYVAPKCQGEHCVHSTSGNVYKPEYVLLASTAAGSLAGFLAKTFTYPFDLAKRRLQISVGWDDDDDDDLPILAQHVITYHHHVSRNTSAAGHRPPPSLPTQTGLVLSASTAIPRP</sequence>
<reference evidence="1 2" key="1">
    <citation type="journal article" date="2022" name="Genome Biol. Evol.">
        <title>The Spruce Budworm Genome: Reconstructing the Evolutionary History of Antifreeze Proteins.</title>
        <authorList>
            <person name="Beliveau C."/>
            <person name="Gagne P."/>
            <person name="Picq S."/>
            <person name="Vernygora O."/>
            <person name="Keeling C.I."/>
            <person name="Pinkney K."/>
            <person name="Doucet D."/>
            <person name="Wen F."/>
            <person name="Johnston J.S."/>
            <person name="Maaroufi H."/>
            <person name="Boyle B."/>
            <person name="Laroche J."/>
            <person name="Dewar K."/>
            <person name="Juretic N."/>
            <person name="Blackburn G."/>
            <person name="Nisole A."/>
            <person name="Brunet B."/>
            <person name="Brandao M."/>
            <person name="Lumley L."/>
            <person name="Duan J."/>
            <person name="Quan G."/>
            <person name="Lucarotti C.J."/>
            <person name="Roe A.D."/>
            <person name="Sperling F.A.H."/>
            <person name="Levesque R.C."/>
            <person name="Cusson M."/>
        </authorList>
    </citation>
    <scope>NUCLEOTIDE SEQUENCE [LARGE SCALE GENOMIC DNA]</scope>
    <source>
        <strain evidence="1">Glfc:IPQL:Cfum</strain>
    </source>
</reference>
<gene>
    <name evidence="1" type="ORF">MSG28_001275</name>
</gene>
<dbReference type="EMBL" id="CM046131">
    <property type="protein sequence ID" value="KAI8431238.1"/>
    <property type="molecule type" value="Genomic_DNA"/>
</dbReference>
<organism evidence="1 2">
    <name type="scientific">Choristoneura fumiferana</name>
    <name type="common">Spruce budworm moth</name>
    <name type="synonym">Archips fumiferana</name>
    <dbReference type="NCBI Taxonomy" id="7141"/>
    <lineage>
        <taxon>Eukaryota</taxon>
        <taxon>Metazoa</taxon>
        <taxon>Ecdysozoa</taxon>
        <taxon>Arthropoda</taxon>
        <taxon>Hexapoda</taxon>
        <taxon>Insecta</taxon>
        <taxon>Pterygota</taxon>
        <taxon>Neoptera</taxon>
        <taxon>Endopterygota</taxon>
        <taxon>Lepidoptera</taxon>
        <taxon>Glossata</taxon>
        <taxon>Ditrysia</taxon>
        <taxon>Tortricoidea</taxon>
        <taxon>Tortricidae</taxon>
        <taxon>Tortricinae</taxon>
        <taxon>Choristoneura</taxon>
    </lineage>
</organism>
<keyword evidence="2" id="KW-1185">Reference proteome</keyword>
<accession>A0ACC0K492</accession>
<dbReference type="Proteomes" id="UP001064048">
    <property type="component" value="Chromosome Z"/>
</dbReference>
<protein>
    <submittedName>
        <fullName evidence="1">Uncharacterized protein</fullName>
    </submittedName>
</protein>
<evidence type="ECO:0000313" key="1">
    <source>
        <dbReference type="EMBL" id="KAI8431238.1"/>
    </source>
</evidence>
<evidence type="ECO:0000313" key="2">
    <source>
        <dbReference type="Proteomes" id="UP001064048"/>
    </source>
</evidence>
<proteinExistence type="predicted"/>
<name>A0ACC0K492_CHOFU</name>